<comment type="caution">
    <text evidence="2">The sequence shown here is derived from an EMBL/GenBank/DDBJ whole genome shotgun (WGS) entry which is preliminary data.</text>
</comment>
<gene>
    <name evidence="2" type="ORF">H8R27_11425</name>
</gene>
<dbReference type="Pfam" id="PF03544">
    <property type="entry name" value="TonB_C"/>
    <property type="match status" value="1"/>
</dbReference>
<dbReference type="EMBL" id="JACRUN010000006">
    <property type="protein sequence ID" value="MBC5835495.1"/>
    <property type="molecule type" value="Genomic_DNA"/>
</dbReference>
<dbReference type="Proteomes" id="UP000605990">
    <property type="component" value="Unassembled WGS sequence"/>
</dbReference>
<name>A0ABR7J0D2_9FLAO</name>
<dbReference type="RefSeq" id="WP_166125991.1">
    <property type="nucleotide sequence ID" value="NZ_JAANOQ010000002.1"/>
</dbReference>
<evidence type="ECO:0000259" key="1">
    <source>
        <dbReference type="Pfam" id="PF03544"/>
    </source>
</evidence>
<feature type="domain" description="TonB C-terminal" evidence="1">
    <location>
        <begin position="82"/>
        <end position="144"/>
    </location>
</feature>
<keyword evidence="3" id="KW-1185">Reference proteome</keyword>
<dbReference type="Gene3D" id="3.30.1150.10">
    <property type="match status" value="1"/>
</dbReference>
<accession>A0ABR7J0D2</accession>
<dbReference type="SUPFAM" id="SSF74653">
    <property type="entry name" value="TolA/TonB C-terminal domain"/>
    <property type="match status" value="1"/>
</dbReference>
<sequence length="168" mass="18079">MKNIVTAILFLSFAFGFGQDTSAPKEAAKLIKENASDVNTGSGYNQIFTSVDSIAVPPGGMNAFRQFIGSSFKVPEVNQTTMGRVVTKFTVCKDGSICDIQVVNESPAGLGLADEAKRILNISGNWKPAIKNEESVSTYYTLPIVIQITAIDPTEPANKENNTTPKKE</sequence>
<reference evidence="2 3" key="1">
    <citation type="submission" date="2020-08" db="EMBL/GenBank/DDBJ databases">
        <title>Description of novel Flavobacterium F-408 isolate.</title>
        <authorList>
            <person name="Saticioglu I.B."/>
            <person name="Duman M."/>
            <person name="Altun S."/>
        </authorList>
    </citation>
    <scope>NUCLEOTIDE SEQUENCE [LARGE SCALE GENOMIC DNA]</scope>
    <source>
        <strain evidence="2 3">F-408</strain>
    </source>
</reference>
<proteinExistence type="predicted"/>
<organism evidence="2 3">
    <name type="scientific">Flavobacterium bernardetii</name>
    <dbReference type="NCBI Taxonomy" id="2813823"/>
    <lineage>
        <taxon>Bacteria</taxon>
        <taxon>Pseudomonadati</taxon>
        <taxon>Bacteroidota</taxon>
        <taxon>Flavobacteriia</taxon>
        <taxon>Flavobacteriales</taxon>
        <taxon>Flavobacteriaceae</taxon>
        <taxon>Flavobacterium</taxon>
    </lineage>
</organism>
<evidence type="ECO:0000313" key="3">
    <source>
        <dbReference type="Proteomes" id="UP000605990"/>
    </source>
</evidence>
<dbReference type="InterPro" id="IPR037682">
    <property type="entry name" value="TonB_C"/>
</dbReference>
<protein>
    <submittedName>
        <fullName evidence="2">Energy transducer TonB</fullName>
    </submittedName>
</protein>
<evidence type="ECO:0000313" key="2">
    <source>
        <dbReference type="EMBL" id="MBC5835495.1"/>
    </source>
</evidence>